<evidence type="ECO:0000256" key="4">
    <source>
        <dbReference type="ARBA" id="ARBA00023163"/>
    </source>
</evidence>
<evidence type="ECO:0000259" key="5">
    <source>
        <dbReference type="PROSITE" id="PS50937"/>
    </source>
</evidence>
<accession>A0ABV6LPH3</accession>
<dbReference type="SMART" id="SM00422">
    <property type="entry name" value="HTH_MERR"/>
    <property type="match status" value="1"/>
</dbReference>
<keyword evidence="1" id="KW-0678">Repressor</keyword>
<reference evidence="6 7" key="1">
    <citation type="submission" date="2024-09" db="EMBL/GenBank/DDBJ databases">
        <authorList>
            <person name="Sun Q."/>
            <person name="Mori K."/>
        </authorList>
    </citation>
    <scope>NUCLEOTIDE SEQUENCE [LARGE SCALE GENOMIC DNA]</scope>
    <source>
        <strain evidence="6 7">NCAIM B.02529</strain>
    </source>
</reference>
<evidence type="ECO:0000256" key="2">
    <source>
        <dbReference type="ARBA" id="ARBA00023015"/>
    </source>
</evidence>
<feature type="domain" description="HTH merR-type" evidence="5">
    <location>
        <begin position="13"/>
        <end position="81"/>
    </location>
</feature>
<dbReference type="Gene3D" id="1.10.1660.10">
    <property type="match status" value="1"/>
</dbReference>
<proteinExistence type="predicted"/>
<evidence type="ECO:0000313" key="7">
    <source>
        <dbReference type="Proteomes" id="UP001589836"/>
    </source>
</evidence>
<sequence length="109" mass="12899">MEEEKETLKSRKVITIGIVSELTGLSVRRIRYYEERKLIFPERTKQGSRKFSFSDVEALMDIANKIEDGVQTHEIRREMARRERGLTDREVRDQMLKGQLRAHFGETRS</sequence>
<gene>
    <name evidence="6" type="ORF">ACFFGV_11990</name>
</gene>
<dbReference type="InterPro" id="IPR009061">
    <property type="entry name" value="DNA-bd_dom_put_sf"/>
</dbReference>
<keyword evidence="3" id="KW-0238">DNA-binding</keyword>
<dbReference type="PANTHER" id="PTHR30204:SF65">
    <property type="entry name" value="HTH-TYPE TRANSCRIPTIONAL REGULATOR TNRA"/>
    <property type="match status" value="1"/>
</dbReference>
<evidence type="ECO:0000313" key="6">
    <source>
        <dbReference type="EMBL" id="MFC0524287.1"/>
    </source>
</evidence>
<protein>
    <submittedName>
        <fullName evidence="6">MerR family transcriptional regulator</fullName>
    </submittedName>
</protein>
<keyword evidence="7" id="KW-1185">Reference proteome</keyword>
<dbReference type="RefSeq" id="WP_377348109.1">
    <property type="nucleotide sequence ID" value="NZ_JBHLTP010000010.1"/>
</dbReference>
<evidence type="ECO:0000256" key="1">
    <source>
        <dbReference type="ARBA" id="ARBA00022491"/>
    </source>
</evidence>
<keyword evidence="2" id="KW-0805">Transcription regulation</keyword>
<dbReference type="SUPFAM" id="SSF46955">
    <property type="entry name" value="Putative DNA-binding domain"/>
    <property type="match status" value="1"/>
</dbReference>
<organism evidence="6 7">
    <name type="scientific">Pontibacillus salicampi</name>
    <dbReference type="NCBI Taxonomy" id="1449801"/>
    <lineage>
        <taxon>Bacteria</taxon>
        <taxon>Bacillati</taxon>
        <taxon>Bacillota</taxon>
        <taxon>Bacilli</taxon>
        <taxon>Bacillales</taxon>
        <taxon>Bacillaceae</taxon>
        <taxon>Pontibacillus</taxon>
    </lineage>
</organism>
<evidence type="ECO:0000256" key="3">
    <source>
        <dbReference type="ARBA" id="ARBA00023125"/>
    </source>
</evidence>
<dbReference type="EMBL" id="JBHLTP010000010">
    <property type="protein sequence ID" value="MFC0524287.1"/>
    <property type="molecule type" value="Genomic_DNA"/>
</dbReference>
<keyword evidence="4" id="KW-0804">Transcription</keyword>
<dbReference type="InterPro" id="IPR000551">
    <property type="entry name" value="MerR-type_HTH_dom"/>
</dbReference>
<dbReference type="InterPro" id="IPR047057">
    <property type="entry name" value="MerR_fam"/>
</dbReference>
<dbReference type="Proteomes" id="UP001589836">
    <property type="component" value="Unassembled WGS sequence"/>
</dbReference>
<dbReference type="PANTHER" id="PTHR30204">
    <property type="entry name" value="REDOX-CYCLING DRUG-SENSING TRANSCRIPTIONAL ACTIVATOR SOXR"/>
    <property type="match status" value="1"/>
</dbReference>
<dbReference type="PROSITE" id="PS50937">
    <property type="entry name" value="HTH_MERR_2"/>
    <property type="match status" value="1"/>
</dbReference>
<comment type="caution">
    <text evidence="6">The sequence shown here is derived from an EMBL/GenBank/DDBJ whole genome shotgun (WGS) entry which is preliminary data.</text>
</comment>
<name>A0ABV6LPH3_9BACI</name>
<dbReference type="Pfam" id="PF13411">
    <property type="entry name" value="MerR_1"/>
    <property type="match status" value="1"/>
</dbReference>